<accession>A0ABM9VZX0</accession>
<reference evidence="1 2" key="1">
    <citation type="submission" date="2016-01" db="EMBL/GenBank/DDBJ databases">
        <authorList>
            <person name="Brown R."/>
        </authorList>
    </citation>
    <scope>NUCLEOTIDE SEQUENCE [LARGE SCALE GENOMIC DNA]</scope>
    <source>
        <strain evidence="1">Sporomusa sphaeroides DSM 2875</strain>
    </source>
</reference>
<organism evidence="1 2">
    <name type="scientific">Sporomusa sphaeroides DSM 2875</name>
    <dbReference type="NCBI Taxonomy" id="1337886"/>
    <lineage>
        <taxon>Bacteria</taxon>
        <taxon>Bacillati</taxon>
        <taxon>Bacillota</taxon>
        <taxon>Negativicutes</taxon>
        <taxon>Selenomonadales</taxon>
        <taxon>Sporomusaceae</taxon>
        <taxon>Sporomusa</taxon>
    </lineage>
</organism>
<comment type="caution">
    <text evidence="1">The sequence shown here is derived from an EMBL/GenBank/DDBJ whole genome shotgun (WGS) entry which is preliminary data.</text>
</comment>
<proteinExistence type="predicted"/>
<protein>
    <submittedName>
        <fullName evidence="1">Uncharacterized protein</fullName>
    </submittedName>
</protein>
<gene>
    <name evidence="1" type="ORF">SSPH_01080</name>
</gene>
<sequence length="45" mass="5180">MVIVFSDGSMANMAADYRLESEERPATPEESKIYWQWLDAIPYPA</sequence>
<name>A0ABM9VZX0_9FIRM</name>
<evidence type="ECO:0000313" key="2">
    <source>
        <dbReference type="Proteomes" id="UP000245702"/>
    </source>
</evidence>
<dbReference type="Proteomes" id="UP000245702">
    <property type="component" value="Unassembled WGS sequence"/>
</dbReference>
<evidence type="ECO:0000313" key="1">
    <source>
        <dbReference type="EMBL" id="CVK18442.1"/>
    </source>
</evidence>
<dbReference type="RefSeq" id="WP_158027087.1">
    <property type="nucleotide sequence ID" value="NZ_CP146991.1"/>
</dbReference>
<keyword evidence="2" id="KW-1185">Reference proteome</keyword>
<dbReference type="EMBL" id="FCOW01000004">
    <property type="protein sequence ID" value="CVK18442.1"/>
    <property type="molecule type" value="Genomic_DNA"/>
</dbReference>